<evidence type="ECO:0000313" key="2">
    <source>
        <dbReference type="EMBL" id="KAK3528891.1"/>
    </source>
</evidence>
<dbReference type="PANTHER" id="PTHR47510:SF3">
    <property type="entry name" value="ENDO_EXONUCLEASE_PHOSPHATASE DOMAIN-CONTAINING PROTEIN"/>
    <property type="match status" value="1"/>
</dbReference>
<dbReference type="Proteomes" id="UP001274896">
    <property type="component" value="Unassembled WGS sequence"/>
</dbReference>
<organism evidence="2 3">
    <name type="scientific">Hemibagrus guttatus</name>
    <dbReference type="NCBI Taxonomy" id="175788"/>
    <lineage>
        <taxon>Eukaryota</taxon>
        <taxon>Metazoa</taxon>
        <taxon>Chordata</taxon>
        <taxon>Craniata</taxon>
        <taxon>Vertebrata</taxon>
        <taxon>Euteleostomi</taxon>
        <taxon>Actinopterygii</taxon>
        <taxon>Neopterygii</taxon>
        <taxon>Teleostei</taxon>
        <taxon>Ostariophysi</taxon>
        <taxon>Siluriformes</taxon>
        <taxon>Bagridae</taxon>
        <taxon>Hemibagrus</taxon>
    </lineage>
</organism>
<comment type="caution">
    <text evidence="2">The sequence shown here is derived from an EMBL/GenBank/DDBJ whole genome shotgun (WGS) entry which is preliminary data.</text>
</comment>
<dbReference type="PANTHER" id="PTHR47510">
    <property type="entry name" value="REVERSE TRANSCRIPTASE DOMAIN-CONTAINING PROTEIN"/>
    <property type="match status" value="1"/>
</dbReference>
<name>A0AAE0V0Z7_9TELE</name>
<keyword evidence="3" id="KW-1185">Reference proteome</keyword>
<reference evidence="2" key="1">
    <citation type="submission" date="2023-06" db="EMBL/GenBank/DDBJ databases">
        <title>Male Hemibagrus guttatus genome.</title>
        <authorList>
            <person name="Bian C."/>
        </authorList>
    </citation>
    <scope>NUCLEOTIDE SEQUENCE</scope>
    <source>
        <strain evidence="2">Male_cb2023</strain>
        <tissue evidence="2">Muscle</tissue>
    </source>
</reference>
<accession>A0AAE0V0Z7</accession>
<dbReference type="AlphaFoldDB" id="A0AAE0V0Z7"/>
<gene>
    <name evidence="2" type="ORF">QTP70_012067</name>
</gene>
<evidence type="ECO:0000313" key="3">
    <source>
        <dbReference type="Proteomes" id="UP001274896"/>
    </source>
</evidence>
<protein>
    <recommendedName>
        <fullName evidence="4">Reverse transcriptase domain-containing protein</fullName>
    </recommendedName>
</protein>
<evidence type="ECO:0000256" key="1">
    <source>
        <dbReference type="SAM" id="MobiDB-lite"/>
    </source>
</evidence>
<sequence length="259" mass="28614">MAVVVNPGLDRSDGGMAVARSGHSGSKMVLLSSYSPTTTHMDTRYNGVHVYDCQTLLELGNHATANTHDKLRKSLCNLGLLRRPGPEFSASPDAGGRERSQQKSYCSLLVEFVTVRCRPFYLPREFTTVFIVGVYIPPSANAEEALCKLFGAIIPTCLKTTTIIPMPKKSPVSCLNDYCPVALTAIIMKCFTRLVMRQIKDLLPPSLDPMQFVYRPNRSTDDAISLSICPSHTWKIRRPMYECCSSTSVQHSTQSSLST</sequence>
<evidence type="ECO:0008006" key="4">
    <source>
        <dbReference type="Google" id="ProtNLM"/>
    </source>
</evidence>
<dbReference type="EMBL" id="JAUCMX010000012">
    <property type="protein sequence ID" value="KAK3528891.1"/>
    <property type="molecule type" value="Genomic_DNA"/>
</dbReference>
<proteinExistence type="predicted"/>
<feature type="region of interest" description="Disordered" evidence="1">
    <location>
        <begin position="1"/>
        <end position="20"/>
    </location>
</feature>